<dbReference type="InterPro" id="IPR004869">
    <property type="entry name" value="MMPL_dom"/>
</dbReference>
<evidence type="ECO:0000313" key="11">
    <source>
        <dbReference type="Proteomes" id="UP001432011"/>
    </source>
</evidence>
<reference evidence="10" key="1">
    <citation type="submission" date="2022-10" db="EMBL/GenBank/DDBJ databases">
        <title>The complete genomes of actinobacterial strains from the NBC collection.</title>
        <authorList>
            <person name="Joergensen T.S."/>
            <person name="Alvarez Arevalo M."/>
            <person name="Sterndorff E.B."/>
            <person name="Faurdal D."/>
            <person name="Vuksanovic O."/>
            <person name="Mourched A.-S."/>
            <person name="Charusanti P."/>
            <person name="Shaw S."/>
            <person name="Blin K."/>
            <person name="Weber T."/>
        </authorList>
    </citation>
    <scope>NUCLEOTIDE SEQUENCE</scope>
    <source>
        <strain evidence="10">NBC_00254</strain>
    </source>
</reference>
<dbReference type="Gene3D" id="1.20.1640.10">
    <property type="entry name" value="Multidrug efflux transporter AcrB transmembrane domain"/>
    <property type="match status" value="2"/>
</dbReference>
<accession>A0ABZ1SX65</accession>
<dbReference type="EMBL" id="CP108085">
    <property type="protein sequence ID" value="WUP77291.1"/>
    <property type="molecule type" value="Genomic_DNA"/>
</dbReference>
<feature type="transmembrane region" description="Helical" evidence="8">
    <location>
        <begin position="267"/>
        <end position="289"/>
    </location>
</feature>
<protein>
    <submittedName>
        <fullName evidence="10">MMPL family transporter</fullName>
    </submittedName>
</protein>
<feature type="transmembrane region" description="Helical" evidence="8">
    <location>
        <begin position="400"/>
        <end position="420"/>
    </location>
</feature>
<dbReference type="InterPro" id="IPR000731">
    <property type="entry name" value="SSD"/>
</dbReference>
<dbReference type="PANTHER" id="PTHR33406:SF6">
    <property type="entry name" value="MEMBRANE PROTEIN YDGH-RELATED"/>
    <property type="match status" value="1"/>
</dbReference>
<name>A0ABZ1SX65_9ACTN</name>
<dbReference type="Proteomes" id="UP001432011">
    <property type="component" value="Chromosome"/>
</dbReference>
<dbReference type="Pfam" id="PF03176">
    <property type="entry name" value="MMPL"/>
    <property type="match status" value="2"/>
</dbReference>
<keyword evidence="4 8" id="KW-0812">Transmembrane</keyword>
<feature type="transmembrane region" description="Helical" evidence="8">
    <location>
        <begin position="626"/>
        <end position="644"/>
    </location>
</feature>
<feature type="transmembrane region" description="Helical" evidence="8">
    <location>
        <begin position="231"/>
        <end position="255"/>
    </location>
</feature>
<evidence type="ECO:0000256" key="7">
    <source>
        <dbReference type="SAM" id="MobiDB-lite"/>
    </source>
</evidence>
<dbReference type="InterPro" id="IPR050545">
    <property type="entry name" value="Mycobact_MmpL"/>
</dbReference>
<comment type="subcellular location">
    <subcellularLocation>
        <location evidence="1">Cell membrane</location>
        <topology evidence="1">Multi-pass membrane protein</topology>
    </subcellularLocation>
</comment>
<evidence type="ECO:0000259" key="9">
    <source>
        <dbReference type="PROSITE" id="PS50156"/>
    </source>
</evidence>
<dbReference type="SUPFAM" id="SSF82866">
    <property type="entry name" value="Multidrug efflux transporter AcrB transmembrane domain"/>
    <property type="match status" value="2"/>
</dbReference>
<comment type="similarity">
    <text evidence="2">Belongs to the resistance-nodulation-cell division (RND) (TC 2.A.6) family. MmpL subfamily.</text>
</comment>
<keyword evidence="5 8" id="KW-1133">Transmembrane helix</keyword>
<evidence type="ECO:0000256" key="6">
    <source>
        <dbReference type="ARBA" id="ARBA00023136"/>
    </source>
</evidence>
<keyword evidence="3" id="KW-1003">Cell membrane</keyword>
<evidence type="ECO:0000256" key="5">
    <source>
        <dbReference type="ARBA" id="ARBA00022989"/>
    </source>
</evidence>
<keyword evidence="6 8" id="KW-0472">Membrane</keyword>
<feature type="transmembrane region" description="Helical" evidence="8">
    <location>
        <begin position="696"/>
        <end position="725"/>
    </location>
</feature>
<keyword evidence="11" id="KW-1185">Reference proteome</keyword>
<feature type="transmembrane region" description="Helical" evidence="8">
    <location>
        <begin position="310"/>
        <end position="330"/>
    </location>
</feature>
<dbReference type="PANTHER" id="PTHR33406">
    <property type="entry name" value="MEMBRANE PROTEIN MJ1562-RELATED"/>
    <property type="match status" value="1"/>
</dbReference>
<evidence type="ECO:0000256" key="2">
    <source>
        <dbReference type="ARBA" id="ARBA00010157"/>
    </source>
</evidence>
<evidence type="ECO:0000256" key="1">
    <source>
        <dbReference type="ARBA" id="ARBA00004651"/>
    </source>
</evidence>
<evidence type="ECO:0000256" key="8">
    <source>
        <dbReference type="SAM" id="Phobius"/>
    </source>
</evidence>
<gene>
    <name evidence="10" type="ORF">OG913_09865</name>
</gene>
<proteinExistence type="inferred from homology"/>
<feature type="transmembrane region" description="Helical" evidence="8">
    <location>
        <begin position="665"/>
        <end position="690"/>
    </location>
</feature>
<organism evidence="10 11">
    <name type="scientific">Microbispora hainanensis</name>
    <dbReference type="NCBI Taxonomy" id="568844"/>
    <lineage>
        <taxon>Bacteria</taxon>
        <taxon>Bacillati</taxon>
        <taxon>Actinomycetota</taxon>
        <taxon>Actinomycetes</taxon>
        <taxon>Streptosporangiales</taxon>
        <taxon>Streptosporangiaceae</taxon>
        <taxon>Microbispora</taxon>
    </lineage>
</organism>
<evidence type="ECO:0000256" key="3">
    <source>
        <dbReference type="ARBA" id="ARBA00022475"/>
    </source>
</evidence>
<feature type="transmembrane region" description="Helical" evidence="8">
    <location>
        <begin position="592"/>
        <end position="614"/>
    </location>
</feature>
<dbReference type="RefSeq" id="WP_328710210.1">
    <property type="nucleotide sequence ID" value="NZ_CP108085.1"/>
</dbReference>
<feature type="transmembrane region" description="Helical" evidence="8">
    <location>
        <begin position="202"/>
        <end position="224"/>
    </location>
</feature>
<evidence type="ECO:0000256" key="4">
    <source>
        <dbReference type="ARBA" id="ARBA00022692"/>
    </source>
</evidence>
<feature type="transmembrane region" description="Helical" evidence="8">
    <location>
        <begin position="342"/>
        <end position="366"/>
    </location>
</feature>
<feature type="domain" description="SSD" evidence="9">
    <location>
        <begin position="595"/>
        <end position="723"/>
    </location>
</feature>
<sequence length="764" mass="80225">MVSEGGGPMRLLTRVSMIAAGRRSRWVVIAAWLAFAMLAVPLQADLNERAADESETFLVRESESAAVKKIVDERFRLGSETAAVIVYFRESGITPDDGRRADTDALALCRSAAIPNLRMVATPYQRACGEADPLDMSPGASLLTSPDETVILSTVLMADDSTPDIEQAVAAIREVVPPATGDESGLRAFVTGRAGFEADRNAALGGVNGTLLAVTVAVLLLLLLVTYRSPLVALVPLAVVALAYLVTSGLAYGLVAAGATDISGQTTSILVVLMFGAGTDYCLLIVARFRDELRRTRDVREAMVAAARRTGPAIVSAGAIVIGTMTILALADFNATREMGPILALGVAVMVCAGLTLLPAVLTALGRRAFWPAVPRLDPGSAPVITFWERVAGLVHARPGVIAAAVAAVLAAGALAGLGGRPALDFSESFREAPDSVLGQQVIRDHFIPGRAAPLRIVVADDVAGKVQSALTEGTHTPVADMHAVARSVGADGSSPGAEAQGRPGSANDLITFDADLRMDPFSEQATDAVPALREVAERAAGGRTVMIGGTVAENYDARQALGRDTGLIVPVSLALILVVLAVLLRAVVMPLYVIATVILSFGFALGVSSLVFTHLMGQPASDPNLPIYAFIFLVALGVDYNVFLLGRIREQRRKHETRRAVTEALARTGGVITSAGLVLAATFATLMVIQMESLFQIGFVVTLGLLADTFLVRALLVPALAIMLGERNWWPFNATALPPEAPAHGESRRQPGRIVSASRTLPR</sequence>
<feature type="region of interest" description="Disordered" evidence="7">
    <location>
        <begin position="742"/>
        <end position="764"/>
    </location>
</feature>
<evidence type="ECO:0000313" key="10">
    <source>
        <dbReference type="EMBL" id="WUP77291.1"/>
    </source>
</evidence>
<feature type="domain" description="SSD" evidence="9">
    <location>
        <begin position="232"/>
        <end position="364"/>
    </location>
</feature>
<dbReference type="PROSITE" id="PS50156">
    <property type="entry name" value="SSD"/>
    <property type="match status" value="2"/>
</dbReference>
<feature type="transmembrane region" description="Helical" evidence="8">
    <location>
        <begin position="568"/>
        <end position="585"/>
    </location>
</feature>